<evidence type="ECO:0000256" key="3">
    <source>
        <dbReference type="ARBA" id="ARBA00022525"/>
    </source>
</evidence>
<feature type="compositionally biased region" description="Low complexity" evidence="5">
    <location>
        <begin position="317"/>
        <end position="331"/>
    </location>
</feature>
<dbReference type="InterPro" id="IPR052140">
    <property type="entry name" value="Dev_Signal_Hedgehog-like"/>
</dbReference>
<name>A0AAF3FL13_9BILA</name>
<keyword evidence="2" id="KW-0217">Developmental protein</keyword>
<evidence type="ECO:0000256" key="1">
    <source>
        <dbReference type="ARBA" id="ARBA00004613"/>
    </source>
</evidence>
<evidence type="ECO:0000256" key="6">
    <source>
        <dbReference type="SAM" id="SignalP"/>
    </source>
</evidence>
<evidence type="ECO:0000256" key="4">
    <source>
        <dbReference type="ARBA" id="ARBA00022729"/>
    </source>
</evidence>
<proteinExistence type="predicted"/>
<dbReference type="PANTHER" id="PTHR46706:SF12">
    <property type="entry name" value="PROTEIN QUA-1-RELATED"/>
    <property type="match status" value="1"/>
</dbReference>
<dbReference type="Proteomes" id="UP000887575">
    <property type="component" value="Unassembled WGS sequence"/>
</dbReference>
<reference evidence="8" key="1">
    <citation type="submission" date="2024-02" db="UniProtKB">
        <authorList>
            <consortium name="WormBaseParasite"/>
        </authorList>
    </citation>
    <scope>IDENTIFICATION</scope>
</reference>
<evidence type="ECO:0000256" key="2">
    <source>
        <dbReference type="ARBA" id="ARBA00022473"/>
    </source>
</evidence>
<dbReference type="PANTHER" id="PTHR46706">
    <property type="entry name" value="PROTEIN QUA-1-RELATED"/>
    <property type="match status" value="1"/>
</dbReference>
<evidence type="ECO:0000313" key="7">
    <source>
        <dbReference type="Proteomes" id="UP000887575"/>
    </source>
</evidence>
<feature type="signal peptide" evidence="6">
    <location>
        <begin position="1"/>
        <end position="16"/>
    </location>
</feature>
<accession>A0AAF3FL13</accession>
<dbReference type="GO" id="GO:0005576">
    <property type="term" value="C:extracellular region"/>
    <property type="evidence" value="ECO:0007669"/>
    <property type="project" value="UniProtKB-SubCell"/>
</dbReference>
<dbReference type="WBParaSite" id="MBELARI_LOCUS7817">
    <property type="protein sequence ID" value="MBELARI_LOCUS7817"/>
    <property type="gene ID" value="MBELARI_LOCUS7817"/>
</dbReference>
<keyword evidence="7" id="KW-1185">Reference proteome</keyword>
<organism evidence="7 8">
    <name type="scientific">Mesorhabditis belari</name>
    <dbReference type="NCBI Taxonomy" id="2138241"/>
    <lineage>
        <taxon>Eukaryota</taxon>
        <taxon>Metazoa</taxon>
        <taxon>Ecdysozoa</taxon>
        <taxon>Nematoda</taxon>
        <taxon>Chromadorea</taxon>
        <taxon>Rhabditida</taxon>
        <taxon>Rhabditina</taxon>
        <taxon>Rhabditomorpha</taxon>
        <taxon>Rhabditoidea</taxon>
        <taxon>Rhabditidae</taxon>
        <taxon>Mesorhabditinae</taxon>
        <taxon>Mesorhabditis</taxon>
    </lineage>
</organism>
<keyword evidence="4 6" id="KW-0732">Signal</keyword>
<feature type="region of interest" description="Disordered" evidence="5">
    <location>
        <begin position="256"/>
        <end position="284"/>
    </location>
</feature>
<evidence type="ECO:0000256" key="5">
    <source>
        <dbReference type="SAM" id="MobiDB-lite"/>
    </source>
</evidence>
<protein>
    <submittedName>
        <fullName evidence="8">Uncharacterized protein</fullName>
    </submittedName>
</protein>
<dbReference type="AlphaFoldDB" id="A0AAF3FL13"/>
<feature type="chain" id="PRO_5042058892" evidence="6">
    <location>
        <begin position="17"/>
        <end position="557"/>
    </location>
</feature>
<keyword evidence="3" id="KW-0964">Secreted</keyword>
<evidence type="ECO:0000313" key="8">
    <source>
        <dbReference type="WBParaSite" id="MBELARI_LOCUS7817"/>
    </source>
</evidence>
<feature type="region of interest" description="Disordered" evidence="5">
    <location>
        <begin position="300"/>
        <end position="331"/>
    </location>
</feature>
<sequence>MRSIWTIFLFLPVSLASFCGQYGVPFSLEVLPNGLPVLGCAQPSCIAQPEDGVDDSIFETDGTGQVDGFFRDGDREQNTRLTANKFKANCSRANQLACLRKNQWVGGIEFIDHPRQPLVLQCCTFDGLKFSQDVGVTTISTGEAVTGGEVVRDGRQISFDVIANVRKVIDSQDDTVSYEVTVRRMNCLPDPPEVEVQYEQDLEDEVFRVLGTAGNMTLKKDHSKEYTNSQSQEKSQENFIVSAEQMIEKRTVFKPVKKPRKKPSSDFAFGAPNFNPLESPMPKQRPQKVMNEQYQPMTVQPHPRTQAPNRPMQKASTTVNPHPTTTTPIPTTTSIFTPVTIGQFVNFGPQAVTPAPVSQIGLGFQPQTLPTIPPFFNPFALPAQQQFGIITPAPNPFIFPQHSLFPQQIPGLSAAQFGTLNANGFGHTQLSPLAQQSQVVSYGSPSISPLSSWQSFNPFASHQLWPFGQTQAFSMMGAQTISQPQPQPLKTSQPINNNENRFRVNLGEATEFVSPSLTSSAQYTNVNNQQSQQPLPFTHPNFPQFSQNFQTQNYALG</sequence>
<comment type="subcellular location">
    <subcellularLocation>
        <location evidence="1">Secreted</location>
    </subcellularLocation>
</comment>